<accession>A0ABQ0K109</accession>
<protein>
    <submittedName>
        <fullName evidence="1">Uncharacterized protein</fullName>
    </submittedName>
</protein>
<dbReference type="Proteomes" id="UP000032309">
    <property type="component" value="Unassembled WGS sequence"/>
</dbReference>
<evidence type="ECO:0000313" key="1">
    <source>
        <dbReference type="EMBL" id="GAN34407.1"/>
    </source>
</evidence>
<reference evidence="2" key="1">
    <citation type="journal article" date="2015" name="Genome Announc.">
        <title>Draft Genome Sequence of an Anaerobic Ammonium-Oxidizing Bacterium, "Candidatus Brocadia sinica".</title>
        <authorList>
            <person name="Oshiki M."/>
            <person name="Shinyako-Hata K."/>
            <person name="Satoh H."/>
            <person name="Okabe S."/>
        </authorList>
    </citation>
    <scope>NUCLEOTIDE SEQUENCE [LARGE SCALE GENOMIC DNA]</scope>
    <source>
        <strain evidence="2">JPN1</strain>
    </source>
</reference>
<organism evidence="1 2">
    <name type="scientific">Candidatus Brocadia sinica JPN1</name>
    <dbReference type="NCBI Taxonomy" id="1197129"/>
    <lineage>
        <taxon>Bacteria</taxon>
        <taxon>Pseudomonadati</taxon>
        <taxon>Planctomycetota</taxon>
        <taxon>Candidatus Brocadiia</taxon>
        <taxon>Candidatus Brocadiales</taxon>
        <taxon>Candidatus Brocadiaceae</taxon>
        <taxon>Candidatus Brocadia</taxon>
    </lineage>
</organism>
<gene>
    <name evidence="1" type="ORF">BROSI_A2943</name>
</gene>
<dbReference type="EMBL" id="BAFN01000001">
    <property type="protein sequence ID" value="GAN34407.1"/>
    <property type="molecule type" value="Genomic_DNA"/>
</dbReference>
<dbReference type="RefSeq" id="WP_052564418.1">
    <property type="nucleotide sequence ID" value="NZ_BAFN01000001.1"/>
</dbReference>
<comment type="caution">
    <text evidence="1">The sequence shown here is derived from an EMBL/GenBank/DDBJ whole genome shotgun (WGS) entry which is preliminary data.</text>
</comment>
<evidence type="ECO:0000313" key="2">
    <source>
        <dbReference type="Proteomes" id="UP000032309"/>
    </source>
</evidence>
<name>A0ABQ0K109_9BACT</name>
<sequence length="250" mass="28820">MLKGWPIISQLENQDPYLPIDSKHVEQICNELSTFNNELKNDLIKLLRSNKFGKWASGLNGEYKTSDEKLFNCYFSNQAFSPDVLSRPPRHLGGPICAVLFYLSFDLQNMLIEHMRRISSAKIIPFSNDEKNLKSKHRIYQFVEFEQVIRVIKSVQYELESFYSMSENIFCNNAQILKPPTNNWSFDFEQLQETVLLGFMRGPEGIINRGILSSAIVAAGVIRSHLEAVLFRNDFQASLNMQNLINAKKM</sequence>
<keyword evidence="2" id="KW-1185">Reference proteome</keyword>
<proteinExistence type="predicted"/>